<dbReference type="AlphaFoldDB" id="A0A085MIW6"/>
<keyword evidence="3" id="KW-1185">Reference proteome</keyword>
<sequence length="208" mass="23007">MGSFQVKFQFKRNTQAALCGRENYAERQAKLQLECTCEFALMSHGIREATATGEGEASLSAFQGEAHSDASTNVNGDASQIQRSDFGDIFSDQICLMDVGGEFTEFCIIGTAAAYRRMGHNVSADDVLAHFNSLYDMELANQRPGRAIPKNRPGCKGFTLDEPTEDLTVRSPLYSLLHGRTTSDARDQRHKAPFIGRCNLDKINQDRT</sequence>
<evidence type="ECO:0000313" key="3">
    <source>
        <dbReference type="Proteomes" id="UP000030764"/>
    </source>
</evidence>
<protein>
    <submittedName>
        <fullName evidence="1">Uncharacterized protein</fullName>
    </submittedName>
</protein>
<dbReference type="EMBL" id="KL367570">
    <property type="protein sequence ID" value="KFD63607.1"/>
    <property type="molecule type" value="Genomic_DNA"/>
</dbReference>
<name>A0A085MIW6_9BILA</name>
<accession>A0A085MIW6</accession>
<proteinExistence type="predicted"/>
<reference evidence="1 3" key="1">
    <citation type="journal article" date="2014" name="Nat. Genet.">
        <title>Genome and transcriptome of the porcine whipworm Trichuris suis.</title>
        <authorList>
            <person name="Jex A.R."/>
            <person name="Nejsum P."/>
            <person name="Schwarz E.M."/>
            <person name="Hu L."/>
            <person name="Young N.D."/>
            <person name="Hall R.S."/>
            <person name="Korhonen P.K."/>
            <person name="Liao S."/>
            <person name="Thamsborg S."/>
            <person name="Xia J."/>
            <person name="Xu P."/>
            <person name="Wang S."/>
            <person name="Scheerlinck J.P."/>
            <person name="Hofmann A."/>
            <person name="Sternberg P.W."/>
            <person name="Wang J."/>
            <person name="Gasser R.B."/>
        </authorList>
    </citation>
    <scope>NUCLEOTIDE SEQUENCE [LARGE SCALE GENOMIC DNA]</scope>
    <source>
        <strain evidence="2">DCEP-RM93F</strain>
        <strain evidence="1">DCEP-RM93M</strain>
    </source>
</reference>
<evidence type="ECO:0000313" key="2">
    <source>
        <dbReference type="EMBL" id="KFD63607.1"/>
    </source>
</evidence>
<evidence type="ECO:0000313" key="1">
    <source>
        <dbReference type="EMBL" id="KFD57162.1"/>
    </source>
</evidence>
<dbReference type="Proteomes" id="UP000030764">
    <property type="component" value="Unassembled WGS sequence"/>
</dbReference>
<dbReference type="Proteomes" id="UP000030758">
    <property type="component" value="Unassembled WGS sequence"/>
</dbReference>
<gene>
    <name evidence="1" type="ORF">M513_02047</name>
    <name evidence="2" type="ORF">M514_02047</name>
</gene>
<dbReference type="EMBL" id="KL363190">
    <property type="protein sequence ID" value="KFD57162.1"/>
    <property type="molecule type" value="Genomic_DNA"/>
</dbReference>
<organism evidence="1 3">
    <name type="scientific">Trichuris suis</name>
    <name type="common">pig whipworm</name>
    <dbReference type="NCBI Taxonomy" id="68888"/>
    <lineage>
        <taxon>Eukaryota</taxon>
        <taxon>Metazoa</taxon>
        <taxon>Ecdysozoa</taxon>
        <taxon>Nematoda</taxon>
        <taxon>Enoplea</taxon>
        <taxon>Dorylaimia</taxon>
        <taxon>Trichinellida</taxon>
        <taxon>Trichuridae</taxon>
        <taxon>Trichuris</taxon>
    </lineage>
</organism>